<feature type="domain" description="CDCP1 third and sixth CUB" evidence="4">
    <location>
        <begin position="408"/>
        <end position="508"/>
    </location>
</feature>
<organism evidence="7 8">
    <name type="scientific">Aldrovandia affinis</name>
    <dbReference type="NCBI Taxonomy" id="143900"/>
    <lineage>
        <taxon>Eukaryota</taxon>
        <taxon>Metazoa</taxon>
        <taxon>Chordata</taxon>
        <taxon>Craniata</taxon>
        <taxon>Vertebrata</taxon>
        <taxon>Euteleostomi</taxon>
        <taxon>Actinopterygii</taxon>
        <taxon>Neopterygii</taxon>
        <taxon>Teleostei</taxon>
        <taxon>Notacanthiformes</taxon>
        <taxon>Halosauridae</taxon>
        <taxon>Aldrovandia</taxon>
    </lineage>
</organism>
<feature type="signal peptide" evidence="3">
    <location>
        <begin position="1"/>
        <end position="25"/>
    </location>
</feature>
<dbReference type="Pfam" id="PF23668">
    <property type="entry name" value="CUB_CDCP1_2"/>
    <property type="match status" value="2"/>
</dbReference>
<evidence type="ECO:0000256" key="1">
    <source>
        <dbReference type="SAM" id="MobiDB-lite"/>
    </source>
</evidence>
<dbReference type="InterPro" id="IPR056266">
    <property type="entry name" value="CDCP1_CUB_3rd_6th"/>
</dbReference>
<dbReference type="Pfam" id="PF23667">
    <property type="entry name" value="CUB_CDCP1_1"/>
    <property type="match status" value="2"/>
</dbReference>
<dbReference type="EMBL" id="JAINUG010000113">
    <property type="protein sequence ID" value="KAJ8395771.1"/>
    <property type="molecule type" value="Genomic_DNA"/>
</dbReference>
<dbReference type="AlphaFoldDB" id="A0AAD7WG19"/>
<keyword evidence="3" id="KW-0732">Signal</keyword>
<feature type="domain" description="CDCP1 third and sixth CUB" evidence="4">
    <location>
        <begin position="667"/>
        <end position="780"/>
    </location>
</feature>
<proteinExistence type="predicted"/>
<feature type="compositionally biased region" description="Acidic residues" evidence="1">
    <location>
        <begin position="973"/>
        <end position="987"/>
    </location>
</feature>
<keyword evidence="2" id="KW-1133">Transmembrane helix</keyword>
<evidence type="ECO:0000313" key="8">
    <source>
        <dbReference type="Proteomes" id="UP001221898"/>
    </source>
</evidence>
<feature type="domain" description="CDCP1 second and fifth CUB" evidence="6">
    <location>
        <begin position="106"/>
        <end position="211"/>
    </location>
</feature>
<feature type="region of interest" description="Disordered" evidence="1">
    <location>
        <begin position="955"/>
        <end position="987"/>
    </location>
</feature>
<evidence type="ECO:0000259" key="4">
    <source>
        <dbReference type="Pfam" id="PF23665"/>
    </source>
</evidence>
<keyword evidence="2" id="KW-0472">Membrane</keyword>
<dbReference type="InterPro" id="IPR038811">
    <property type="entry name" value="CDCP1"/>
</dbReference>
<feature type="region of interest" description="Disordered" evidence="1">
    <location>
        <begin position="916"/>
        <end position="937"/>
    </location>
</feature>
<dbReference type="PANTHER" id="PTHR14477">
    <property type="entry name" value="CUB DOMAIN-CONTAINING PROTEIN 1"/>
    <property type="match status" value="1"/>
</dbReference>
<evidence type="ECO:0000256" key="3">
    <source>
        <dbReference type="SAM" id="SignalP"/>
    </source>
</evidence>
<feature type="domain" description="CDCP1 first CUB" evidence="5">
    <location>
        <begin position="27"/>
        <end position="99"/>
    </location>
</feature>
<evidence type="ECO:0008006" key="9">
    <source>
        <dbReference type="Google" id="ProtNLM"/>
    </source>
</evidence>
<name>A0AAD7WG19_9TELE</name>
<feature type="domain" description="CDCP1 second and fifth CUB" evidence="6">
    <location>
        <begin position="296"/>
        <end position="399"/>
    </location>
</feature>
<keyword evidence="8" id="KW-1185">Reference proteome</keyword>
<evidence type="ECO:0000259" key="5">
    <source>
        <dbReference type="Pfam" id="PF23667"/>
    </source>
</evidence>
<feature type="chain" id="PRO_5041917093" description="CUB domain-containing protein 1-like" evidence="3">
    <location>
        <begin position="26"/>
        <end position="987"/>
    </location>
</feature>
<dbReference type="Pfam" id="PF23665">
    <property type="entry name" value="CDCP1_CUB_6"/>
    <property type="match status" value="2"/>
</dbReference>
<feature type="domain" description="CDCP1 first CUB" evidence="5">
    <location>
        <begin position="219"/>
        <end position="287"/>
    </location>
</feature>
<accession>A0AAD7WG19</accession>
<dbReference type="PANTHER" id="PTHR14477:SF1">
    <property type="entry name" value="CUB DOMAIN-CONTAINING PROTEIN 1"/>
    <property type="match status" value="1"/>
</dbReference>
<evidence type="ECO:0000313" key="7">
    <source>
        <dbReference type="EMBL" id="KAJ8395771.1"/>
    </source>
</evidence>
<dbReference type="InterPro" id="IPR056268">
    <property type="entry name" value="CUB_CDCP1_1st"/>
</dbReference>
<sequence length="987" mass="108603">MKFSTANCVLRVGLLVLLVSDISDCMQVSVHPEAGTTVTLGTTLPAEECTVCRVGGVNGSELACSSTLTLQPDEDVNIHYNCSKPHEAFTVEILKTIECTKDTCSPATGQTQPSLFMDFNRTFIWHLTSPPETQLVLGFAEDGLKEITSPENCPDQSQYTVVSSQPNGDIHTQSFCRKGPVSNVNLPNKATVSLQVVGKEEVDPTLFQITSKPLVKKFRMMNVAPDPDTTILIKKVETGPDCTVCTNEGSECSTALTLTGANSVSVDFTCPQPEDSFTVEIVKEIDCTETACNGDVVQGEFPHFPEFNRTFTWDLKVPPLQAFQLDSSGPGMKQVPSSESCPDQHTYTLITYQRRGPIDIGTFCRSGTIHMIQVLYKGRLSLTVPGGRKVDPETFKVLAGPEIRKLAIINVKLPPQPSATELFSANYPGNFPDDDLMMWDFKVPSNYNYTVQFLKYTAPRCLKKSVMVEYNQEGGRFTSGRKLTDTQPTHQQGSFTMALTNCETDRRGNPPGLSLNFQVSVIKSSHPVLCTVDLQNEQDLTIHIEKTTSDSSCEMKMDAVIQDTITVLPGSSSSLFFQDCTSEELLLTISKTIGCQNWEECPVGGTLLTLPAPPPCLHMPMQSMTWHLRVPEDGTVDLLPSAGSLRQALGRSLGSFFNVSFSREITESYIFTVSPKVGTPALVSTPNWPNGMKPHSTASWIVLLPPRYAADMLFVNVSQPKCSSRHTSIKVQTLGSLEEMFSRREDEEPVEKLTVPESFYFNTSNCLPEEGHFSVLSKITLQKKSNVLLAIILGTVGALLLLMLIILAAVCVVIRKKKKKMAEQASIYIPKGNIFLPGDGEFPKSRAKNESHVYASIEDTMVYGHLLQDPAYSGPVMDQYGQQRDMYRTFAGPADGNPLSPGGMEQDLEPGAEADAYRPFLDPSQSMGTPRPRTPVDRMESLGFVDRRMVDNELNTFKSNGDLTPLRLSTVEPEPEPVGEEEEEESI</sequence>
<feature type="transmembrane region" description="Helical" evidence="2">
    <location>
        <begin position="787"/>
        <end position="814"/>
    </location>
</feature>
<gene>
    <name evidence="7" type="ORF">AAFF_G00028180</name>
</gene>
<keyword evidence="2" id="KW-0812">Transmembrane</keyword>
<dbReference type="InterPro" id="IPR056269">
    <property type="entry name" value="CUB_CDCP1_2nd_5th"/>
</dbReference>
<evidence type="ECO:0000259" key="6">
    <source>
        <dbReference type="Pfam" id="PF23668"/>
    </source>
</evidence>
<reference evidence="7" key="1">
    <citation type="journal article" date="2023" name="Science">
        <title>Genome structures resolve the early diversification of teleost fishes.</title>
        <authorList>
            <person name="Parey E."/>
            <person name="Louis A."/>
            <person name="Montfort J."/>
            <person name="Bouchez O."/>
            <person name="Roques C."/>
            <person name="Iampietro C."/>
            <person name="Lluch J."/>
            <person name="Castinel A."/>
            <person name="Donnadieu C."/>
            <person name="Desvignes T."/>
            <person name="Floi Bucao C."/>
            <person name="Jouanno E."/>
            <person name="Wen M."/>
            <person name="Mejri S."/>
            <person name="Dirks R."/>
            <person name="Jansen H."/>
            <person name="Henkel C."/>
            <person name="Chen W.J."/>
            <person name="Zahm M."/>
            <person name="Cabau C."/>
            <person name="Klopp C."/>
            <person name="Thompson A.W."/>
            <person name="Robinson-Rechavi M."/>
            <person name="Braasch I."/>
            <person name="Lecointre G."/>
            <person name="Bobe J."/>
            <person name="Postlethwait J.H."/>
            <person name="Berthelot C."/>
            <person name="Roest Crollius H."/>
            <person name="Guiguen Y."/>
        </authorList>
    </citation>
    <scope>NUCLEOTIDE SEQUENCE</scope>
    <source>
        <strain evidence="7">NC1722</strain>
    </source>
</reference>
<dbReference type="Proteomes" id="UP001221898">
    <property type="component" value="Unassembled WGS sequence"/>
</dbReference>
<comment type="caution">
    <text evidence="7">The sequence shown here is derived from an EMBL/GenBank/DDBJ whole genome shotgun (WGS) entry which is preliminary data.</text>
</comment>
<evidence type="ECO:0000256" key="2">
    <source>
        <dbReference type="SAM" id="Phobius"/>
    </source>
</evidence>
<protein>
    <recommendedName>
        <fullName evidence="9">CUB domain-containing protein 1-like</fullName>
    </recommendedName>
</protein>